<reference evidence="2" key="1">
    <citation type="submission" date="2018-12" db="EMBL/GenBank/DDBJ databases">
        <title>Novel natural products biosynthetic potential of the class Ktedonobacteria.</title>
        <authorList>
            <person name="Zheng Y."/>
            <person name="Saitou A."/>
            <person name="Wang C.M."/>
            <person name="Toyoda A."/>
            <person name="Minakuchi Y."/>
            <person name="Sekiguchi Y."/>
            <person name="Ueda K."/>
            <person name="Takano H."/>
            <person name="Sakai Y."/>
            <person name="Yokota A."/>
            <person name="Yabe S."/>
        </authorList>
    </citation>
    <scope>NUCLEOTIDE SEQUENCE</scope>
    <source>
        <strain evidence="2">COM3</strain>
    </source>
</reference>
<dbReference type="InterPro" id="IPR029045">
    <property type="entry name" value="ClpP/crotonase-like_dom_sf"/>
</dbReference>
<dbReference type="Gene3D" id="3.90.226.10">
    <property type="entry name" value="2-enoyl-CoA Hydratase, Chain A, domain 1"/>
    <property type="match status" value="1"/>
</dbReference>
<protein>
    <submittedName>
        <fullName evidence="2">Enoyl-CoA hydratase</fullName>
    </submittedName>
</protein>
<comment type="similarity">
    <text evidence="1">Belongs to the enoyl-CoA hydratase/isomerase family.</text>
</comment>
<evidence type="ECO:0000313" key="2">
    <source>
        <dbReference type="EMBL" id="BBH88738.1"/>
    </source>
</evidence>
<dbReference type="SUPFAM" id="SSF52096">
    <property type="entry name" value="ClpP/crotonase"/>
    <property type="match status" value="1"/>
</dbReference>
<dbReference type="InterPro" id="IPR001753">
    <property type="entry name" value="Enoyl-CoA_hydra/iso"/>
</dbReference>
<dbReference type="GO" id="GO:0003824">
    <property type="term" value="F:catalytic activity"/>
    <property type="evidence" value="ECO:0007669"/>
    <property type="project" value="UniProtKB-ARBA"/>
</dbReference>
<dbReference type="PANTHER" id="PTHR43459">
    <property type="entry name" value="ENOYL-COA HYDRATASE"/>
    <property type="match status" value="1"/>
</dbReference>
<dbReference type="EMBL" id="AP019376">
    <property type="protein sequence ID" value="BBH88738.1"/>
    <property type="molecule type" value="Genomic_DNA"/>
</dbReference>
<dbReference type="Gene3D" id="1.10.12.10">
    <property type="entry name" value="Lyase 2-enoyl-coa Hydratase, Chain A, domain 2"/>
    <property type="match status" value="1"/>
</dbReference>
<accession>A0A455SMV5</accession>
<evidence type="ECO:0000256" key="1">
    <source>
        <dbReference type="ARBA" id="ARBA00005254"/>
    </source>
</evidence>
<dbReference type="PANTHER" id="PTHR43459:SF1">
    <property type="entry name" value="EG:BACN32G11.4 PROTEIN"/>
    <property type="match status" value="1"/>
</dbReference>
<name>A0A455SMV5_9CHLR</name>
<dbReference type="InterPro" id="IPR014748">
    <property type="entry name" value="Enoyl-CoA_hydra_C"/>
</dbReference>
<gene>
    <name evidence="2" type="ORF">KTC_34890</name>
</gene>
<sequence>MSTPFQHLLLERDGQVLVITMNRPEVLNAINDLMLEELVAVTEEAARDNAIRCVVLRGAGRAFGSGQDLTRFAWEYSRGKQISVGEHLDLYHRLVQALHTMPKPTLAAIHGVAAGISCNIALACDLRIAADDARFLEAFSRIGLVPDGGGSYFLPRLVGLGRALELAMLADELDAHEAERIGLVNRYVPLADFETETRKLAQRLAAGPTRTYALIKELMFASLDTELAESLRLESKLQDQALTTEDHQEGVAAFLQKRPPRFSGR</sequence>
<dbReference type="Pfam" id="PF00378">
    <property type="entry name" value="ECH_1"/>
    <property type="match status" value="1"/>
</dbReference>
<organism evidence="2">
    <name type="scientific">Thermosporothrix sp. COM3</name>
    <dbReference type="NCBI Taxonomy" id="2490863"/>
    <lineage>
        <taxon>Bacteria</taxon>
        <taxon>Bacillati</taxon>
        <taxon>Chloroflexota</taxon>
        <taxon>Ktedonobacteria</taxon>
        <taxon>Ktedonobacterales</taxon>
        <taxon>Thermosporotrichaceae</taxon>
        <taxon>Thermosporothrix</taxon>
    </lineage>
</organism>
<dbReference type="AlphaFoldDB" id="A0A455SMV5"/>
<proteinExistence type="inferred from homology"/>
<dbReference type="CDD" id="cd06558">
    <property type="entry name" value="crotonase-like"/>
    <property type="match status" value="1"/>
</dbReference>